<dbReference type="EMBL" id="CDMZ01000399">
    <property type="protein sequence ID" value="CEM13453.1"/>
    <property type="molecule type" value="Genomic_DNA"/>
</dbReference>
<name>A0A0G4FIP8_9ALVE</name>
<dbReference type="PhylomeDB" id="A0A0G4FIP8"/>
<dbReference type="VEuPathDB" id="CryptoDB:Cvel_17218"/>
<sequence>MVKADQLNKTELVELLHTATNTKQKNKVVKLLKRFDSTPRKELDDECEGSRMRIKRYEKLQAFMCWRCDKVKLTEFRGQWDTSKGMKTICHTCYNSLVESRNLRVAQQEYGLVKSK</sequence>
<gene>
    <name evidence="1" type="ORF">Cvel_17218</name>
</gene>
<dbReference type="AlphaFoldDB" id="A0A0G4FIP8"/>
<proteinExistence type="predicted"/>
<reference evidence="1" key="1">
    <citation type="submission" date="2014-11" db="EMBL/GenBank/DDBJ databases">
        <authorList>
            <person name="Otto D Thomas"/>
            <person name="Naeem Raeece"/>
        </authorList>
    </citation>
    <scope>NUCLEOTIDE SEQUENCE</scope>
</reference>
<evidence type="ECO:0000313" key="1">
    <source>
        <dbReference type="EMBL" id="CEM13453.1"/>
    </source>
</evidence>
<organism evidence="1">
    <name type="scientific">Chromera velia CCMP2878</name>
    <dbReference type="NCBI Taxonomy" id="1169474"/>
    <lineage>
        <taxon>Eukaryota</taxon>
        <taxon>Sar</taxon>
        <taxon>Alveolata</taxon>
        <taxon>Colpodellida</taxon>
        <taxon>Chromeraceae</taxon>
        <taxon>Chromera</taxon>
    </lineage>
</organism>
<protein>
    <submittedName>
        <fullName evidence="1">Uncharacterized protein</fullName>
    </submittedName>
</protein>
<accession>A0A0G4FIP8</accession>